<proteinExistence type="predicted"/>
<sequence length="60" mass="6466">MRVIKNINSANVCTLLGNKGADMLCAALDSLTKKDEKNIANYLVVPNNFVLSLSLSLSLI</sequence>
<gene>
    <name evidence="1" type="ORF">SAMN06265364_10765</name>
</gene>
<organism evidence="1 2">
    <name type="scientific">Prevotella jejuni</name>
    <dbReference type="NCBI Taxonomy" id="1177574"/>
    <lineage>
        <taxon>Bacteria</taxon>
        <taxon>Pseudomonadati</taxon>
        <taxon>Bacteroidota</taxon>
        <taxon>Bacteroidia</taxon>
        <taxon>Bacteroidales</taxon>
        <taxon>Prevotellaceae</taxon>
        <taxon>Prevotella</taxon>
    </lineage>
</organism>
<keyword evidence="2" id="KW-1185">Reference proteome</keyword>
<dbReference type="AlphaFoldDB" id="A0A2K9H645"/>
<dbReference type="KEGG" id="pje:CRM71_01045"/>
<name>A0A2K9H645_9BACT</name>
<protein>
    <submittedName>
        <fullName evidence="1">Uncharacterized protein</fullName>
    </submittedName>
</protein>
<dbReference type="EMBL" id="FZNZ01000007">
    <property type="protein sequence ID" value="SNR73159.1"/>
    <property type="molecule type" value="Genomic_DNA"/>
</dbReference>
<dbReference type="Proteomes" id="UP000198427">
    <property type="component" value="Unassembled WGS sequence"/>
</dbReference>
<comment type="caution">
    <text evidence="1">The sequence shown here is derived from an EMBL/GenBank/DDBJ whole genome shotgun (WGS) entry which is preliminary data.</text>
</comment>
<accession>A0A2K9H645</accession>
<evidence type="ECO:0000313" key="2">
    <source>
        <dbReference type="Proteomes" id="UP000198427"/>
    </source>
</evidence>
<reference evidence="1 2" key="1">
    <citation type="submission" date="2017-06" db="EMBL/GenBank/DDBJ databases">
        <authorList>
            <person name="Varghese N."/>
            <person name="Submissions S."/>
        </authorList>
    </citation>
    <scope>NUCLEOTIDE SEQUENCE [LARGE SCALE GENOMIC DNA]</scope>
    <source>
        <strain evidence="1 2">DSM 26989</strain>
    </source>
</reference>
<evidence type="ECO:0000313" key="1">
    <source>
        <dbReference type="EMBL" id="SNR73159.1"/>
    </source>
</evidence>